<protein>
    <recommendedName>
        <fullName evidence="4">Cytochrome b5 heme-binding domain-containing protein</fullName>
    </recommendedName>
</protein>
<evidence type="ECO:0008006" key="4">
    <source>
        <dbReference type="Google" id="ProtNLM"/>
    </source>
</evidence>
<evidence type="ECO:0000256" key="1">
    <source>
        <dbReference type="SAM" id="MobiDB-lite"/>
    </source>
</evidence>
<gene>
    <name evidence="2" type="ORF">SO802_004418</name>
</gene>
<dbReference type="Proteomes" id="UP001459277">
    <property type="component" value="Unassembled WGS sequence"/>
</dbReference>
<sequence>MASGLFGSSGRPREREEESQPLPPPVQLGEIIGEELKEYDGTDPKKPLLMAIKGQIYDVSLSSLDSISNTFPIRKISIDKRDQYHWLMKEAKRLIKPFAF</sequence>
<dbReference type="AlphaFoldDB" id="A0AAW2E6W3"/>
<accession>A0AAW2E6W3</accession>
<reference evidence="2 3" key="1">
    <citation type="submission" date="2024-01" db="EMBL/GenBank/DDBJ databases">
        <title>A telomere-to-telomere, gap-free genome of sweet tea (Lithocarpus litseifolius).</title>
        <authorList>
            <person name="Zhou J."/>
        </authorList>
    </citation>
    <scope>NUCLEOTIDE SEQUENCE [LARGE SCALE GENOMIC DNA]</scope>
    <source>
        <strain evidence="2">Zhou-2022a</strain>
        <tissue evidence="2">Leaf</tissue>
    </source>
</reference>
<name>A0AAW2E6W3_9ROSI</name>
<evidence type="ECO:0000313" key="2">
    <source>
        <dbReference type="EMBL" id="KAL0017349.1"/>
    </source>
</evidence>
<proteinExistence type="predicted"/>
<comment type="caution">
    <text evidence="2">The sequence shown here is derived from an EMBL/GenBank/DDBJ whole genome shotgun (WGS) entry which is preliminary data.</text>
</comment>
<dbReference type="SUPFAM" id="SSF55856">
    <property type="entry name" value="Cytochrome b5-like heme/steroid binding domain"/>
    <property type="match status" value="1"/>
</dbReference>
<keyword evidence="3" id="KW-1185">Reference proteome</keyword>
<dbReference type="Gene3D" id="3.10.120.10">
    <property type="entry name" value="Cytochrome b5-like heme/steroid binding domain"/>
    <property type="match status" value="1"/>
</dbReference>
<organism evidence="2 3">
    <name type="scientific">Lithocarpus litseifolius</name>
    <dbReference type="NCBI Taxonomy" id="425828"/>
    <lineage>
        <taxon>Eukaryota</taxon>
        <taxon>Viridiplantae</taxon>
        <taxon>Streptophyta</taxon>
        <taxon>Embryophyta</taxon>
        <taxon>Tracheophyta</taxon>
        <taxon>Spermatophyta</taxon>
        <taxon>Magnoliopsida</taxon>
        <taxon>eudicotyledons</taxon>
        <taxon>Gunneridae</taxon>
        <taxon>Pentapetalae</taxon>
        <taxon>rosids</taxon>
        <taxon>fabids</taxon>
        <taxon>Fagales</taxon>
        <taxon>Fagaceae</taxon>
        <taxon>Lithocarpus</taxon>
    </lineage>
</organism>
<dbReference type="InterPro" id="IPR036400">
    <property type="entry name" value="Cyt_B5-like_heme/steroid_sf"/>
</dbReference>
<evidence type="ECO:0000313" key="3">
    <source>
        <dbReference type="Proteomes" id="UP001459277"/>
    </source>
</evidence>
<dbReference type="EMBL" id="JAZDWU010000001">
    <property type="protein sequence ID" value="KAL0017349.1"/>
    <property type="molecule type" value="Genomic_DNA"/>
</dbReference>
<feature type="region of interest" description="Disordered" evidence="1">
    <location>
        <begin position="1"/>
        <end position="27"/>
    </location>
</feature>